<name>A0AAD5QC39_PYTIN</name>
<reference evidence="1" key="1">
    <citation type="submission" date="2021-12" db="EMBL/GenBank/DDBJ databases">
        <title>Prjna785345.</title>
        <authorList>
            <person name="Rujirawat T."/>
            <person name="Krajaejun T."/>
        </authorList>
    </citation>
    <scope>NUCLEOTIDE SEQUENCE</scope>
    <source>
        <strain evidence="1">Pi057C3</strain>
    </source>
</reference>
<dbReference type="AlphaFoldDB" id="A0AAD5QC39"/>
<gene>
    <name evidence="1" type="ORF">P43SY_009008</name>
</gene>
<organism evidence="1 2">
    <name type="scientific">Pythium insidiosum</name>
    <name type="common">Pythiosis disease agent</name>
    <dbReference type="NCBI Taxonomy" id="114742"/>
    <lineage>
        <taxon>Eukaryota</taxon>
        <taxon>Sar</taxon>
        <taxon>Stramenopiles</taxon>
        <taxon>Oomycota</taxon>
        <taxon>Peronosporomycetes</taxon>
        <taxon>Pythiales</taxon>
        <taxon>Pythiaceae</taxon>
        <taxon>Pythium</taxon>
    </lineage>
</organism>
<protein>
    <submittedName>
        <fullName evidence="1">Uncharacterized protein</fullName>
    </submittedName>
</protein>
<comment type="caution">
    <text evidence="1">The sequence shown here is derived from an EMBL/GenBank/DDBJ whole genome shotgun (WGS) entry which is preliminary data.</text>
</comment>
<proteinExistence type="predicted"/>
<sequence>MALCRRVQPALVICKDCRNARSLAHRLDECVDDGDGAVFVREICAAQDCAELQVRGHLCVEHILQRELAWRNEIPVRRCAGCRVSVLKLLEERNDVWFVLPAQDGTMSLRGVERRWLDDEDRSENVFLPTPLKTQKNRRRLSSSVMKRRVRRSSRQLKQSTNKEWARAVEWSLGNIPTKTLFLWRDNRCRLEAERTPPLEDKAAVPAGEARLPEPLGIFCAVSGCQFYAKTGDRCRFHSSAMLPSSSPAAA</sequence>
<evidence type="ECO:0000313" key="1">
    <source>
        <dbReference type="EMBL" id="KAJ0403560.1"/>
    </source>
</evidence>
<evidence type="ECO:0000313" key="2">
    <source>
        <dbReference type="Proteomes" id="UP001209570"/>
    </source>
</evidence>
<dbReference type="EMBL" id="JAKCXM010000079">
    <property type="protein sequence ID" value="KAJ0403560.1"/>
    <property type="molecule type" value="Genomic_DNA"/>
</dbReference>
<accession>A0AAD5QC39</accession>
<keyword evidence="2" id="KW-1185">Reference proteome</keyword>
<dbReference type="Proteomes" id="UP001209570">
    <property type="component" value="Unassembled WGS sequence"/>
</dbReference>